<comment type="caution">
    <text evidence="6">The sequence shown here is derived from an EMBL/GenBank/DDBJ whole genome shotgun (WGS) entry which is preliminary data.</text>
</comment>
<feature type="domain" description="CheB-type methylesterase" evidence="5">
    <location>
        <begin position="2"/>
        <end position="191"/>
    </location>
</feature>
<dbReference type="GO" id="GO:0006935">
    <property type="term" value="P:chemotaxis"/>
    <property type="evidence" value="ECO:0007669"/>
    <property type="project" value="UniProtKB-UniRule"/>
</dbReference>
<dbReference type="Gene3D" id="3.40.50.180">
    <property type="entry name" value="Methylesterase CheB, C-terminal domain"/>
    <property type="match status" value="1"/>
</dbReference>
<dbReference type="CDD" id="cd16433">
    <property type="entry name" value="CheB"/>
    <property type="match status" value="1"/>
</dbReference>
<keyword evidence="4" id="KW-0145">Chemotaxis</keyword>
<evidence type="ECO:0000259" key="5">
    <source>
        <dbReference type="PROSITE" id="PS50122"/>
    </source>
</evidence>
<dbReference type="SUPFAM" id="SSF52738">
    <property type="entry name" value="Methylesterase CheB, C-terminal domain"/>
    <property type="match status" value="1"/>
</dbReference>
<dbReference type="GO" id="GO:0005737">
    <property type="term" value="C:cytoplasm"/>
    <property type="evidence" value="ECO:0007669"/>
    <property type="project" value="InterPro"/>
</dbReference>
<dbReference type="GO" id="GO:0000156">
    <property type="term" value="F:phosphorelay response regulator activity"/>
    <property type="evidence" value="ECO:0007669"/>
    <property type="project" value="InterPro"/>
</dbReference>
<reference evidence="6 7" key="1">
    <citation type="submission" date="2020-08" db="EMBL/GenBank/DDBJ databases">
        <title>Sequencing the genomes of 1000 actinobacteria strains.</title>
        <authorList>
            <person name="Klenk H.-P."/>
        </authorList>
    </citation>
    <scope>NUCLEOTIDE SEQUENCE [LARGE SCALE GENOMIC DNA]</scope>
    <source>
        <strain evidence="6 7">DSM 43582</strain>
    </source>
</reference>
<organism evidence="6 7">
    <name type="scientific">Nocardia transvalensis</name>
    <dbReference type="NCBI Taxonomy" id="37333"/>
    <lineage>
        <taxon>Bacteria</taxon>
        <taxon>Bacillati</taxon>
        <taxon>Actinomycetota</taxon>
        <taxon>Actinomycetes</taxon>
        <taxon>Mycobacteriales</taxon>
        <taxon>Nocardiaceae</taxon>
        <taxon>Nocardia</taxon>
    </lineage>
</organism>
<dbReference type="Proteomes" id="UP000540412">
    <property type="component" value="Unassembled WGS sequence"/>
</dbReference>
<protein>
    <recommendedName>
        <fullName evidence="2">protein-glutamate methylesterase</fullName>
        <ecNumber evidence="2">3.1.1.61</ecNumber>
    </recommendedName>
</protein>
<dbReference type="InterPro" id="IPR035909">
    <property type="entry name" value="CheB_C"/>
</dbReference>
<dbReference type="GO" id="GO:0008984">
    <property type="term" value="F:protein-glutamate methylesterase activity"/>
    <property type="evidence" value="ECO:0007669"/>
    <property type="project" value="UniProtKB-EC"/>
</dbReference>
<keyword evidence="1 4" id="KW-0378">Hydrolase</keyword>
<dbReference type="RefSeq" id="WP_040749733.1">
    <property type="nucleotide sequence ID" value="NZ_JACHIT010000001.1"/>
</dbReference>
<feature type="active site" evidence="4">
    <location>
        <position position="14"/>
    </location>
</feature>
<dbReference type="PANTHER" id="PTHR42872">
    <property type="entry name" value="PROTEIN-GLUTAMATE METHYLESTERASE/PROTEIN-GLUTAMINE GLUTAMINASE"/>
    <property type="match status" value="1"/>
</dbReference>
<feature type="active site" evidence="4">
    <location>
        <position position="41"/>
    </location>
</feature>
<dbReference type="EC" id="3.1.1.61" evidence="2"/>
<proteinExistence type="predicted"/>
<sequence>MTGPPLYVIAVGASAGGVAALREFVGGLPVDLPAAVLVVLHMPPSGTSALPAILDRAGPLPAVYAREGAALDEGTVYTAVPDHHLLVSDGRIRLSRGPTENRHRPGVDALFRSTAIEWGPRAAGVVLSGSLDDGAAGLGLIKARGGLGVVQDPEEADYRVMPDSALATAAVDYVLPAGKIGIAVNEAMRDRVPVSAPPVTGPDRLEARIDAGEQGGSEEVSTLMPPSGLGCPECGGVLFIAAEDPERYRCRVGHAWTVRALLAEQDLEIQRSLWTALRALEEKKRLSERMSADATRRGQERVAQQYADLSAEHGRAAEVLRRLLYKSDQ</sequence>
<evidence type="ECO:0000256" key="3">
    <source>
        <dbReference type="ARBA" id="ARBA00048267"/>
    </source>
</evidence>
<comment type="catalytic activity">
    <reaction evidence="3">
        <text>[protein]-L-glutamate 5-O-methyl ester + H2O = L-glutamyl-[protein] + methanol + H(+)</text>
        <dbReference type="Rhea" id="RHEA:23236"/>
        <dbReference type="Rhea" id="RHEA-COMP:10208"/>
        <dbReference type="Rhea" id="RHEA-COMP:10311"/>
        <dbReference type="ChEBI" id="CHEBI:15377"/>
        <dbReference type="ChEBI" id="CHEBI:15378"/>
        <dbReference type="ChEBI" id="CHEBI:17790"/>
        <dbReference type="ChEBI" id="CHEBI:29973"/>
        <dbReference type="ChEBI" id="CHEBI:82795"/>
        <dbReference type="EC" id="3.1.1.61"/>
    </reaction>
</comment>
<dbReference type="InterPro" id="IPR011247">
    <property type="entry name" value="Chemotax_prot-Glu_Me-esterase"/>
</dbReference>
<dbReference type="EMBL" id="JACHIT010000001">
    <property type="protein sequence ID" value="MBB5911776.1"/>
    <property type="molecule type" value="Genomic_DNA"/>
</dbReference>
<dbReference type="PROSITE" id="PS50122">
    <property type="entry name" value="CHEB"/>
    <property type="match status" value="1"/>
</dbReference>
<dbReference type="PANTHER" id="PTHR42872:SF6">
    <property type="entry name" value="PROTEIN-GLUTAMATE METHYLESTERASE_PROTEIN-GLUTAMINE GLUTAMINASE"/>
    <property type="match status" value="1"/>
</dbReference>
<accession>A0A7W9UG73</accession>
<evidence type="ECO:0000256" key="2">
    <source>
        <dbReference type="ARBA" id="ARBA00039140"/>
    </source>
</evidence>
<evidence type="ECO:0000256" key="4">
    <source>
        <dbReference type="PROSITE-ProRule" id="PRU00050"/>
    </source>
</evidence>
<keyword evidence="7" id="KW-1185">Reference proteome</keyword>
<dbReference type="PIRSF" id="PIRSF036461">
    <property type="entry name" value="Chmtx_methlestr"/>
    <property type="match status" value="1"/>
</dbReference>
<evidence type="ECO:0000313" key="6">
    <source>
        <dbReference type="EMBL" id="MBB5911776.1"/>
    </source>
</evidence>
<dbReference type="InterPro" id="IPR000673">
    <property type="entry name" value="Sig_transdc_resp-reg_Me-estase"/>
</dbReference>
<evidence type="ECO:0000313" key="7">
    <source>
        <dbReference type="Proteomes" id="UP000540412"/>
    </source>
</evidence>
<dbReference type="Pfam" id="PF01339">
    <property type="entry name" value="CheB_methylest"/>
    <property type="match status" value="1"/>
</dbReference>
<evidence type="ECO:0000256" key="1">
    <source>
        <dbReference type="ARBA" id="ARBA00022801"/>
    </source>
</evidence>
<gene>
    <name evidence="6" type="ORF">BJY24_000643</name>
</gene>
<dbReference type="AlphaFoldDB" id="A0A7W9UG73"/>
<name>A0A7W9UG73_9NOCA</name>
<feature type="active site" evidence="4">
    <location>
        <position position="133"/>
    </location>
</feature>